<feature type="transmembrane region" description="Helical" evidence="8">
    <location>
        <begin position="454"/>
        <end position="476"/>
    </location>
</feature>
<dbReference type="GO" id="GO:0005886">
    <property type="term" value="C:plasma membrane"/>
    <property type="evidence" value="ECO:0007669"/>
    <property type="project" value="UniProtKB-SubCell"/>
</dbReference>
<feature type="transmembrane region" description="Helical" evidence="8">
    <location>
        <begin position="322"/>
        <end position="341"/>
    </location>
</feature>
<evidence type="ECO:0000256" key="3">
    <source>
        <dbReference type="ARBA" id="ARBA00022475"/>
    </source>
</evidence>
<feature type="transmembrane region" description="Helical" evidence="8">
    <location>
        <begin position="421"/>
        <end position="442"/>
    </location>
</feature>
<evidence type="ECO:0000256" key="6">
    <source>
        <dbReference type="ARBA" id="ARBA00023136"/>
    </source>
</evidence>
<dbReference type="RefSeq" id="XP_031025979.1">
    <property type="nucleotide sequence ID" value="XM_031168038.1"/>
</dbReference>
<keyword evidence="5 8" id="KW-1133">Transmembrane helix</keyword>
<accession>A0A507CBX0</accession>
<feature type="transmembrane region" description="Helical" evidence="8">
    <location>
        <begin position="585"/>
        <end position="607"/>
    </location>
</feature>
<feature type="transmembrane region" description="Helical" evidence="8">
    <location>
        <begin position="695"/>
        <end position="714"/>
    </location>
</feature>
<evidence type="ECO:0000313" key="11">
    <source>
        <dbReference type="Proteomes" id="UP000319731"/>
    </source>
</evidence>
<feature type="transmembrane region" description="Helical" evidence="8">
    <location>
        <begin position="228"/>
        <end position="254"/>
    </location>
</feature>
<feature type="transmembrane region" description="Helical" evidence="8">
    <location>
        <begin position="297"/>
        <end position="316"/>
    </location>
</feature>
<feature type="transmembrane region" description="Helical" evidence="8">
    <location>
        <begin position="266"/>
        <end position="285"/>
    </location>
</feature>
<proteinExistence type="predicted"/>
<keyword evidence="4 8" id="KW-0812">Transmembrane</keyword>
<dbReference type="PANTHER" id="PTHR23501:SF197">
    <property type="entry name" value="COMD"/>
    <property type="match status" value="1"/>
</dbReference>
<dbReference type="Pfam" id="PF07690">
    <property type="entry name" value="MFS_1"/>
    <property type="match status" value="1"/>
</dbReference>
<comment type="caution">
    <text evidence="10">The sequence shown here is derived from an EMBL/GenBank/DDBJ whole genome shotgun (WGS) entry which is preliminary data.</text>
</comment>
<dbReference type="CDD" id="cd17502">
    <property type="entry name" value="MFS_Azr1_MDR_like"/>
    <property type="match status" value="1"/>
</dbReference>
<evidence type="ECO:0000256" key="1">
    <source>
        <dbReference type="ARBA" id="ARBA00004651"/>
    </source>
</evidence>
<keyword evidence="3" id="KW-1003">Cell membrane</keyword>
<dbReference type="STRING" id="1806994.A0A507CBX0"/>
<evidence type="ECO:0000256" key="7">
    <source>
        <dbReference type="SAM" id="MobiDB-lite"/>
    </source>
</evidence>
<dbReference type="GeneID" id="42003335"/>
<keyword evidence="2" id="KW-0813">Transport</keyword>
<comment type="subcellular location">
    <subcellularLocation>
        <location evidence="1">Cell membrane</location>
        <topology evidence="1">Multi-pass membrane protein</topology>
    </subcellularLocation>
</comment>
<evidence type="ECO:0000256" key="8">
    <source>
        <dbReference type="SAM" id="Phobius"/>
    </source>
</evidence>
<dbReference type="AlphaFoldDB" id="A0A507CBX0"/>
<evidence type="ECO:0000256" key="4">
    <source>
        <dbReference type="ARBA" id="ARBA00022692"/>
    </source>
</evidence>
<feature type="compositionally biased region" description="Polar residues" evidence="7">
    <location>
        <begin position="1"/>
        <end position="13"/>
    </location>
</feature>
<feature type="transmembrane region" description="Helical" evidence="8">
    <location>
        <begin position="488"/>
        <end position="509"/>
    </location>
</feature>
<sequence length="728" mass="81191">MESNRAAATSPLRNQYHYIEEDDEHDDEQPHFSNHQQYHDEQQYEEPSSPKSFHSEENFTVKKDGRPVENGEYLPESVRLPNASVYSQAPIPDTSRDSSEFFTHNPERFDVDEYLRSKVKMQSYTPHDNYYRDYNPFQPLDKGKGPYVEHDVYHPIQDPIVVAKVDNVPPRTMSNDYGQREMSQRRGPEYSDHIEPDHIEQNGWHSERVKLNSYEETDEAPKPKSKALILLLVFSLALTILMAALDSTIVATALPIIASQLGDLTQLPWVATSYLLTSTVSLPIFGKLSDVFGRKIILLISIAIFLVGSALCGASQNMIMLIVFRAVQGLGGGGLMSLVMITLSELVSLRERGLYQGLLTGVMAIALLGGPIFGGLFTDKLSWRWAFYINLVIGVFPVTLIVLFLHLPVRQERVLKKLRRIDYLGAFILIAFSVFFLLGLQWGGQDYAWNSQEVIGVLACGVVFFCLFIVVEWRWAAEPIIPMRLFGIWNYVLSSITCFTCGFAFYSSAYYLPYYFQVAKDVSATTSGLYMFPLMIGYLLSSIFAGVLAMRTGRYTEYPKLCALMATFGSYLISRWDGNSGLGEILGFGLIFGIAAGGITQPMLLVAQACIRPSDLATGTSANSFIRTFGGVLGLAVMGSILNNVWRTSLLNSIDAQSLSTISVGNSFDIEVIKSLPDATRLVVVQAFIDGHRTIWWTSACVCALGYLACMMIVHIPLRKTTEAVVAE</sequence>
<feature type="region of interest" description="Disordered" evidence="7">
    <location>
        <begin position="1"/>
        <end position="81"/>
    </location>
</feature>
<dbReference type="InterPro" id="IPR011701">
    <property type="entry name" value="MFS"/>
</dbReference>
<organism evidence="10 11">
    <name type="scientific">Synchytrium microbalum</name>
    <dbReference type="NCBI Taxonomy" id="1806994"/>
    <lineage>
        <taxon>Eukaryota</taxon>
        <taxon>Fungi</taxon>
        <taxon>Fungi incertae sedis</taxon>
        <taxon>Chytridiomycota</taxon>
        <taxon>Chytridiomycota incertae sedis</taxon>
        <taxon>Chytridiomycetes</taxon>
        <taxon>Synchytriales</taxon>
        <taxon>Synchytriaceae</taxon>
        <taxon>Synchytrium</taxon>
    </lineage>
</organism>
<dbReference type="InterPro" id="IPR036259">
    <property type="entry name" value="MFS_trans_sf"/>
</dbReference>
<dbReference type="EMBL" id="QEAO01000008">
    <property type="protein sequence ID" value="TPX35506.1"/>
    <property type="molecule type" value="Genomic_DNA"/>
</dbReference>
<dbReference type="Gene3D" id="1.20.1250.20">
    <property type="entry name" value="MFS general substrate transporter like domains"/>
    <property type="match status" value="2"/>
</dbReference>
<evidence type="ECO:0000256" key="5">
    <source>
        <dbReference type="ARBA" id="ARBA00022989"/>
    </source>
</evidence>
<keyword evidence="6 8" id="KW-0472">Membrane</keyword>
<feature type="transmembrane region" description="Helical" evidence="8">
    <location>
        <begin position="529"/>
        <end position="550"/>
    </location>
</feature>
<dbReference type="NCBIfam" id="TIGR00711">
    <property type="entry name" value="efflux_EmrB"/>
    <property type="match status" value="1"/>
</dbReference>
<evidence type="ECO:0000313" key="10">
    <source>
        <dbReference type="EMBL" id="TPX35506.1"/>
    </source>
</evidence>
<dbReference type="InterPro" id="IPR020846">
    <property type="entry name" value="MFS_dom"/>
</dbReference>
<dbReference type="InterPro" id="IPR004638">
    <property type="entry name" value="EmrB-like"/>
</dbReference>
<gene>
    <name evidence="10" type="ORF">SmJEL517_g02110</name>
</gene>
<feature type="transmembrane region" description="Helical" evidence="8">
    <location>
        <begin position="353"/>
        <end position="373"/>
    </location>
</feature>
<dbReference type="FunFam" id="1.20.1720.10:FF:000004">
    <property type="entry name" value="EmrB/QacA family drug resistance transporter"/>
    <property type="match status" value="1"/>
</dbReference>
<dbReference type="SUPFAM" id="SSF103473">
    <property type="entry name" value="MFS general substrate transporter"/>
    <property type="match status" value="1"/>
</dbReference>
<feature type="transmembrane region" description="Helical" evidence="8">
    <location>
        <begin position="385"/>
        <end position="409"/>
    </location>
</feature>
<dbReference type="OrthoDB" id="2147446at2759"/>
<feature type="compositionally biased region" description="Basic and acidic residues" evidence="7">
    <location>
        <begin position="53"/>
        <end position="69"/>
    </location>
</feature>
<dbReference type="PROSITE" id="PS50850">
    <property type="entry name" value="MFS"/>
    <property type="match status" value="1"/>
</dbReference>
<dbReference type="Proteomes" id="UP000319731">
    <property type="component" value="Unassembled WGS sequence"/>
</dbReference>
<reference evidence="10 11" key="1">
    <citation type="journal article" date="2019" name="Sci. Rep.">
        <title>Comparative genomics of chytrid fungi reveal insights into the obligate biotrophic and pathogenic lifestyle of Synchytrium endobioticum.</title>
        <authorList>
            <person name="van de Vossenberg B.T.L.H."/>
            <person name="Warris S."/>
            <person name="Nguyen H.D.T."/>
            <person name="van Gent-Pelzer M.P.E."/>
            <person name="Joly D.L."/>
            <person name="van de Geest H.C."/>
            <person name="Bonants P.J.M."/>
            <person name="Smith D.S."/>
            <person name="Levesque C.A."/>
            <person name="van der Lee T.A.J."/>
        </authorList>
    </citation>
    <scope>NUCLEOTIDE SEQUENCE [LARGE SCALE GENOMIC DNA]</scope>
    <source>
        <strain evidence="10 11">JEL517</strain>
    </source>
</reference>
<name>A0A507CBX0_9FUNG</name>
<feature type="transmembrane region" description="Helical" evidence="8">
    <location>
        <begin position="628"/>
        <end position="646"/>
    </location>
</feature>
<evidence type="ECO:0000256" key="2">
    <source>
        <dbReference type="ARBA" id="ARBA00022448"/>
    </source>
</evidence>
<feature type="domain" description="Major facilitator superfamily (MFS) profile" evidence="9">
    <location>
        <begin position="232"/>
        <end position="718"/>
    </location>
</feature>
<keyword evidence="11" id="KW-1185">Reference proteome</keyword>
<protein>
    <recommendedName>
        <fullName evidence="9">Major facilitator superfamily (MFS) profile domain-containing protein</fullName>
    </recommendedName>
</protein>
<dbReference type="PRINTS" id="PR01036">
    <property type="entry name" value="TCRTETB"/>
</dbReference>
<dbReference type="GO" id="GO:0022857">
    <property type="term" value="F:transmembrane transporter activity"/>
    <property type="evidence" value="ECO:0007669"/>
    <property type="project" value="InterPro"/>
</dbReference>
<dbReference type="PANTHER" id="PTHR23501">
    <property type="entry name" value="MAJOR FACILITATOR SUPERFAMILY"/>
    <property type="match status" value="1"/>
</dbReference>
<evidence type="ECO:0000259" key="9">
    <source>
        <dbReference type="PROSITE" id="PS50850"/>
    </source>
</evidence>